<keyword evidence="1" id="KW-0862">Zinc</keyword>
<dbReference type="InterPro" id="IPR036875">
    <property type="entry name" value="Znf_CCHC_sf"/>
</dbReference>
<dbReference type="Proteomes" id="UP000265100">
    <property type="component" value="Chromosome 23"/>
</dbReference>
<sequence>DGRKGLKKCDKLGWVPGAGLIQKKGRGMHSGRARGRVRATHIPNSGFNTTCWRCGEEGHFVRDCKKQRRQ</sequence>
<dbReference type="InterPro" id="IPR001878">
    <property type="entry name" value="Znf_CCHC"/>
</dbReference>
<reference evidence="3" key="2">
    <citation type="submission" date="2025-08" db="UniProtKB">
        <authorList>
            <consortium name="Ensembl"/>
        </authorList>
    </citation>
    <scope>IDENTIFICATION</scope>
</reference>
<dbReference type="GeneTree" id="ENSGT00940000177965"/>
<protein>
    <recommendedName>
        <fullName evidence="2">CCHC-type domain-containing protein</fullName>
    </recommendedName>
</protein>
<dbReference type="Ensembl" id="ENSACLT00000004274.2">
    <property type="protein sequence ID" value="ENSACLP00000004186.2"/>
    <property type="gene ID" value="ENSACLG00000002818.2"/>
</dbReference>
<dbReference type="Pfam" id="PF00098">
    <property type="entry name" value="zf-CCHC"/>
    <property type="match status" value="1"/>
</dbReference>
<evidence type="ECO:0000313" key="4">
    <source>
        <dbReference type="Proteomes" id="UP000265100"/>
    </source>
</evidence>
<dbReference type="GO" id="GO:0003676">
    <property type="term" value="F:nucleic acid binding"/>
    <property type="evidence" value="ECO:0007669"/>
    <property type="project" value="InterPro"/>
</dbReference>
<feature type="domain" description="CCHC-type" evidence="2">
    <location>
        <begin position="51"/>
        <end position="66"/>
    </location>
</feature>
<keyword evidence="4" id="KW-1185">Reference proteome</keyword>
<reference evidence="3" key="1">
    <citation type="submission" date="2018-05" db="EMBL/GenBank/DDBJ databases">
        <authorList>
            <person name="Datahose"/>
        </authorList>
    </citation>
    <scope>NUCLEOTIDE SEQUENCE</scope>
</reference>
<dbReference type="SMART" id="SM00343">
    <property type="entry name" value="ZnF_C2HC"/>
    <property type="match status" value="1"/>
</dbReference>
<name>A0A3P8NHB5_ASTCA</name>
<keyword evidence="1" id="KW-0863">Zinc-finger</keyword>
<keyword evidence="1" id="KW-0479">Metal-binding</keyword>
<dbReference type="PROSITE" id="PS50158">
    <property type="entry name" value="ZF_CCHC"/>
    <property type="match status" value="1"/>
</dbReference>
<reference evidence="3" key="3">
    <citation type="submission" date="2025-09" db="UniProtKB">
        <authorList>
            <consortium name="Ensembl"/>
        </authorList>
    </citation>
    <scope>IDENTIFICATION</scope>
</reference>
<dbReference type="Gene3D" id="4.10.60.10">
    <property type="entry name" value="Zinc finger, CCHC-type"/>
    <property type="match status" value="1"/>
</dbReference>
<organism evidence="3 4">
    <name type="scientific">Astatotilapia calliptera</name>
    <name type="common">Eastern happy</name>
    <name type="synonym">Chromis callipterus</name>
    <dbReference type="NCBI Taxonomy" id="8154"/>
    <lineage>
        <taxon>Eukaryota</taxon>
        <taxon>Metazoa</taxon>
        <taxon>Chordata</taxon>
        <taxon>Craniata</taxon>
        <taxon>Vertebrata</taxon>
        <taxon>Euteleostomi</taxon>
        <taxon>Actinopterygii</taxon>
        <taxon>Neopterygii</taxon>
        <taxon>Teleostei</taxon>
        <taxon>Neoteleostei</taxon>
        <taxon>Acanthomorphata</taxon>
        <taxon>Ovalentaria</taxon>
        <taxon>Cichlomorphae</taxon>
        <taxon>Cichliformes</taxon>
        <taxon>Cichlidae</taxon>
        <taxon>African cichlids</taxon>
        <taxon>Pseudocrenilabrinae</taxon>
        <taxon>Haplochromini</taxon>
        <taxon>Astatotilapia</taxon>
    </lineage>
</organism>
<proteinExistence type="predicted"/>
<dbReference type="SUPFAM" id="SSF57756">
    <property type="entry name" value="Retrovirus zinc finger-like domains"/>
    <property type="match status" value="1"/>
</dbReference>
<accession>A0A3P8NHB5</accession>
<dbReference type="GO" id="GO:0008270">
    <property type="term" value="F:zinc ion binding"/>
    <property type="evidence" value="ECO:0007669"/>
    <property type="project" value="UniProtKB-KW"/>
</dbReference>
<dbReference type="AlphaFoldDB" id="A0A3P8NHB5"/>
<evidence type="ECO:0000259" key="2">
    <source>
        <dbReference type="PROSITE" id="PS50158"/>
    </source>
</evidence>
<evidence type="ECO:0000313" key="3">
    <source>
        <dbReference type="Ensembl" id="ENSACLP00000004186.2"/>
    </source>
</evidence>
<evidence type="ECO:0000256" key="1">
    <source>
        <dbReference type="PROSITE-ProRule" id="PRU00047"/>
    </source>
</evidence>